<dbReference type="InterPro" id="IPR027417">
    <property type="entry name" value="P-loop_NTPase"/>
</dbReference>
<dbReference type="SUPFAM" id="SSF52540">
    <property type="entry name" value="P-loop containing nucleoside triphosphate hydrolases"/>
    <property type="match status" value="1"/>
</dbReference>
<dbReference type="Gene3D" id="3.40.50.300">
    <property type="entry name" value="P-loop containing nucleotide triphosphate hydrolases"/>
    <property type="match status" value="1"/>
</dbReference>
<keyword evidence="5 15" id="KW-0812">Transmembrane</keyword>
<feature type="transmembrane region" description="Helical" evidence="15">
    <location>
        <begin position="621"/>
        <end position="639"/>
    </location>
</feature>
<keyword evidence="8" id="KW-1278">Translocase</keyword>
<evidence type="ECO:0000313" key="18">
    <source>
        <dbReference type="Proteomes" id="UP001555786"/>
    </source>
</evidence>
<evidence type="ECO:0000256" key="7">
    <source>
        <dbReference type="ARBA" id="ARBA00022840"/>
    </source>
</evidence>
<evidence type="ECO:0000256" key="13">
    <source>
        <dbReference type="ARBA" id="ARBA00041199"/>
    </source>
</evidence>
<comment type="similarity">
    <text evidence="12">Belongs to the ABC transporter superfamily. Macrolide exporter (TC 3.A.1.122) family.</text>
</comment>
<reference evidence="17 18" key="1">
    <citation type="submission" date="2024-07" db="EMBL/GenBank/DDBJ databases">
        <title>Description of Labrys sedimenti sp. nov., isolated from a diclofenac-degrading enrichment culture.</title>
        <authorList>
            <person name="Tancsics A."/>
            <person name="Csepanyi A."/>
        </authorList>
    </citation>
    <scope>NUCLEOTIDE SEQUENCE [LARGE SCALE GENOMIC DNA]</scope>
    <source>
        <strain evidence="17 18">LMG 23578</strain>
    </source>
</reference>
<evidence type="ECO:0000256" key="3">
    <source>
        <dbReference type="ARBA" id="ARBA00022475"/>
    </source>
</evidence>
<evidence type="ECO:0000256" key="12">
    <source>
        <dbReference type="ARBA" id="ARBA00038388"/>
    </source>
</evidence>
<comment type="caution">
    <text evidence="17">The sequence shown here is derived from an EMBL/GenBank/DDBJ whole genome shotgun (WGS) entry which is preliminary data.</text>
</comment>
<dbReference type="PANTHER" id="PTHR30572:SF14">
    <property type="entry name" value="MACROLIDE EXPORT ATP-BINDING_PERMEASE PROTEIN MACB"/>
    <property type="match status" value="1"/>
</dbReference>
<keyword evidence="2" id="KW-0813">Transport</keyword>
<dbReference type="PROSITE" id="PS50893">
    <property type="entry name" value="ABC_TRANSPORTER_2"/>
    <property type="match status" value="1"/>
</dbReference>
<keyword evidence="10 15" id="KW-0472">Membrane</keyword>
<dbReference type="InterPro" id="IPR017871">
    <property type="entry name" value="ABC_transporter-like_CS"/>
</dbReference>
<proteinExistence type="inferred from homology"/>
<dbReference type="PROSITE" id="PS00211">
    <property type="entry name" value="ABC_TRANSPORTER_1"/>
    <property type="match status" value="1"/>
</dbReference>
<evidence type="ECO:0000256" key="2">
    <source>
        <dbReference type="ARBA" id="ARBA00022448"/>
    </source>
</evidence>
<dbReference type="InterPro" id="IPR003439">
    <property type="entry name" value="ABC_transporter-like_ATP-bd"/>
</dbReference>
<dbReference type="RefSeq" id="WP_367624567.1">
    <property type="nucleotide sequence ID" value="NZ_JBFNQD010000004.1"/>
</dbReference>
<dbReference type="EMBL" id="JBFNQD010000004">
    <property type="protein sequence ID" value="MEW9307018.1"/>
    <property type="molecule type" value="Genomic_DNA"/>
</dbReference>
<dbReference type="InterPro" id="IPR017911">
    <property type="entry name" value="MacB-like_ATP-bd"/>
</dbReference>
<accession>A0ABV3PNI1</accession>
<dbReference type="Pfam" id="PF02687">
    <property type="entry name" value="FtsX"/>
    <property type="match status" value="1"/>
</dbReference>
<keyword evidence="6" id="KW-0547">Nucleotide-binding</keyword>
<dbReference type="InterPro" id="IPR003593">
    <property type="entry name" value="AAA+_ATPase"/>
</dbReference>
<keyword evidence="4" id="KW-0997">Cell inner membrane</keyword>
<comment type="subcellular location">
    <subcellularLocation>
        <location evidence="1">Cell inner membrane</location>
        <topology evidence="1">Multi-pass membrane protein</topology>
    </subcellularLocation>
</comment>
<keyword evidence="11" id="KW-0046">Antibiotic resistance</keyword>
<keyword evidence="3" id="KW-1003">Cell membrane</keyword>
<dbReference type="InterPro" id="IPR050250">
    <property type="entry name" value="Macrolide_Exporter_MacB"/>
</dbReference>
<evidence type="ECO:0000256" key="1">
    <source>
        <dbReference type="ARBA" id="ARBA00004429"/>
    </source>
</evidence>
<evidence type="ECO:0000313" key="17">
    <source>
        <dbReference type="EMBL" id="MEW9307018.1"/>
    </source>
</evidence>
<sequence>MALPLILLEGVRRDYPSGEGSVVALDDIDLSIEAGEMVAIVGTSGSGKSTLLNILGCLDRPTGGSYCVAGRDTGSLSADELAALRREHFGFIFQRYHLLAEMTAIGNVEMPAIYTGLPPSRRQIRAQALLDRLGMADRLDHRPTQLSGGQQQRVSIARALMNGAGVIFADEPTGALDSASGTEVLRILDELHASGQTIVIVTHDMAVARRAERIIELRDGAVISDRPNRQAQQAEPTGADIGFGERAQAPASPWRVRIDQFREAFRMALRSMNAHRLRTILTMLGIVIGVASVIGVVALGAGTQQKVLADINSLGTNTLEVFPGKDFGDVRSGKITTLVLADAQALAGQPYIAAASPTVSTSKTLRLGSIEATAQVNGVGEDYFAVKGTQLAAGAFFDADSVRRIAQDVVIDDNTRKALFAGASASPIGRIILVGQVPCRIVGLTRPQQGGFGSSANPSVYLPYTTVQARFLGTTSLRSITVRVVDDAPTDRAEQAVTALLAARHNAKDFFILNTDDIRRTITSTTEVLTLLVAAIAGISLVVGGVGVTNIMLVSVSERIAEIGVRMAVGARRSDILQQFLIEAVLVCLIGGMIGIGLALGLGAIFNIVSTAFSLRYSTTSIIIAFLSSMLIGIVFGYMPARNASRLDPATALARE</sequence>
<evidence type="ECO:0000256" key="6">
    <source>
        <dbReference type="ARBA" id="ARBA00022741"/>
    </source>
</evidence>
<evidence type="ECO:0000256" key="14">
    <source>
        <dbReference type="SAM" id="MobiDB-lite"/>
    </source>
</evidence>
<feature type="transmembrane region" description="Helical" evidence="15">
    <location>
        <begin position="280"/>
        <end position="301"/>
    </location>
</feature>
<dbReference type="CDD" id="cd03255">
    <property type="entry name" value="ABC_MJ0796_LolCDE_FtsE"/>
    <property type="match status" value="1"/>
</dbReference>
<evidence type="ECO:0000256" key="5">
    <source>
        <dbReference type="ARBA" id="ARBA00022692"/>
    </source>
</evidence>
<evidence type="ECO:0000256" key="15">
    <source>
        <dbReference type="SAM" id="Phobius"/>
    </source>
</evidence>
<feature type="region of interest" description="Disordered" evidence="14">
    <location>
        <begin position="225"/>
        <end position="248"/>
    </location>
</feature>
<name>A0ABV3PNI1_9HYPH</name>
<protein>
    <recommendedName>
        <fullName evidence="13">Pyoverdine export ATP-binding/permease protein PvdT</fullName>
    </recommendedName>
</protein>
<organism evidence="17 18">
    <name type="scientific">Labrys neptuniae</name>
    <dbReference type="NCBI Taxonomy" id="376174"/>
    <lineage>
        <taxon>Bacteria</taxon>
        <taxon>Pseudomonadati</taxon>
        <taxon>Pseudomonadota</taxon>
        <taxon>Alphaproteobacteria</taxon>
        <taxon>Hyphomicrobiales</taxon>
        <taxon>Xanthobacteraceae</taxon>
        <taxon>Labrys</taxon>
    </lineage>
</organism>
<dbReference type="PANTHER" id="PTHR30572">
    <property type="entry name" value="MEMBRANE COMPONENT OF TRANSPORTER-RELATED"/>
    <property type="match status" value="1"/>
</dbReference>
<evidence type="ECO:0000259" key="16">
    <source>
        <dbReference type="PROSITE" id="PS50893"/>
    </source>
</evidence>
<dbReference type="SMART" id="SM00382">
    <property type="entry name" value="AAA"/>
    <property type="match status" value="1"/>
</dbReference>
<dbReference type="Pfam" id="PF12704">
    <property type="entry name" value="MacB_PCD"/>
    <property type="match status" value="1"/>
</dbReference>
<keyword evidence="9 15" id="KW-1133">Transmembrane helix</keyword>
<gene>
    <name evidence="17" type="ORF">ABXS05_15810</name>
</gene>
<evidence type="ECO:0000256" key="10">
    <source>
        <dbReference type="ARBA" id="ARBA00023136"/>
    </source>
</evidence>
<evidence type="ECO:0000256" key="4">
    <source>
        <dbReference type="ARBA" id="ARBA00022519"/>
    </source>
</evidence>
<evidence type="ECO:0000256" key="8">
    <source>
        <dbReference type="ARBA" id="ARBA00022967"/>
    </source>
</evidence>
<evidence type="ECO:0000256" key="9">
    <source>
        <dbReference type="ARBA" id="ARBA00022989"/>
    </source>
</evidence>
<feature type="transmembrane region" description="Helical" evidence="15">
    <location>
        <begin position="528"/>
        <end position="553"/>
    </location>
</feature>
<evidence type="ECO:0000256" key="11">
    <source>
        <dbReference type="ARBA" id="ARBA00023251"/>
    </source>
</evidence>
<feature type="transmembrane region" description="Helical" evidence="15">
    <location>
        <begin position="580"/>
        <end position="609"/>
    </location>
</feature>
<feature type="domain" description="ABC transporter" evidence="16">
    <location>
        <begin position="6"/>
        <end position="244"/>
    </location>
</feature>
<dbReference type="Proteomes" id="UP001555786">
    <property type="component" value="Unassembled WGS sequence"/>
</dbReference>
<dbReference type="InterPro" id="IPR003838">
    <property type="entry name" value="ABC3_permease_C"/>
</dbReference>
<keyword evidence="18" id="KW-1185">Reference proteome</keyword>
<dbReference type="Pfam" id="PF00005">
    <property type="entry name" value="ABC_tran"/>
    <property type="match status" value="1"/>
</dbReference>
<dbReference type="InterPro" id="IPR025857">
    <property type="entry name" value="MacB_PCD"/>
</dbReference>
<keyword evidence="7" id="KW-0067">ATP-binding</keyword>